<feature type="domain" description="Peptidase S33 tripeptidyl aminopeptidase-like C-terminal" evidence="6">
    <location>
        <begin position="420"/>
        <end position="518"/>
    </location>
</feature>
<comment type="similarity">
    <text evidence="1">Belongs to the peptidase S33 family.</text>
</comment>
<dbReference type="SUPFAM" id="SSF53474">
    <property type="entry name" value="alpha/beta-Hydrolases"/>
    <property type="match status" value="1"/>
</dbReference>
<dbReference type="RefSeq" id="WP_209238527.1">
    <property type="nucleotide sequence ID" value="NZ_JADKMA010000022.1"/>
</dbReference>
<dbReference type="PANTHER" id="PTHR43248">
    <property type="entry name" value="2-SUCCINYL-6-HYDROXY-2,4-CYCLOHEXADIENE-1-CARBOXYLATE SYNTHASE"/>
    <property type="match status" value="1"/>
</dbReference>
<name>A0ABS3X7U5_9ACTN</name>
<feature type="region of interest" description="Disordered" evidence="4">
    <location>
        <begin position="26"/>
        <end position="46"/>
    </location>
</feature>
<proteinExistence type="inferred from homology"/>
<evidence type="ECO:0000259" key="6">
    <source>
        <dbReference type="Pfam" id="PF08386"/>
    </source>
</evidence>
<dbReference type="PANTHER" id="PTHR43248:SF29">
    <property type="entry name" value="TRIPEPTIDYL AMINOPEPTIDASE"/>
    <property type="match status" value="1"/>
</dbReference>
<dbReference type="Proteomes" id="UP001519064">
    <property type="component" value="Unassembled WGS sequence"/>
</dbReference>
<sequence length="542" mass="58356">MRAAAIPSTVGALALTLVSASAAASAAPPQAPHGAPPSARSVPEAVGVRDAAEDAADEGIRWRLCPAAEHLPKTAECGTFRVPVDYTRPDGEQISLTVSRARATGRSADHLGPLVYNPGGPGGNAMNFPLYPKLGGLWKRLNARYDFIGYAPRGVGRSEPLSCQNPEAFLKGPNHSPQHPSWTFKQAMNRKAAAYAAGCAKAQPGRLRHYTTANNARDLDVLRAALGQRRLNYLGVSYGTYIGSVYATLFPGHVGRLVLDSIVDPATDNVWYQANLDQNRSFERRWSDWKSWVARHDGTYRLGRTPQQVQASFDAVRAAVDREPAGGTVGSKELVSAYLDTGYADAAWAPYAQALSDFRRGEPGPLVKVAAPKMKKAKSEENGNAVYNAVECQDAPWPRDWARWDRDNTATAAVAPFNTWENAWMNLPCAYWKTESARPTEVRADAGRLPPVLLVASTRDAATPYTGALETRRRLAGSSLVTERGAGNHGVSGGNPCADAHIERYLFEGRTPGSDAECPARPEPKPGARQQPSPGAGTRALR</sequence>
<evidence type="ECO:0000313" key="7">
    <source>
        <dbReference type="EMBL" id="MBO8191438.1"/>
    </source>
</evidence>
<dbReference type="EMBL" id="JADKMA010000022">
    <property type="protein sequence ID" value="MBO8191438.1"/>
    <property type="molecule type" value="Genomic_DNA"/>
</dbReference>
<feature type="chain" id="PRO_5046464399" evidence="5">
    <location>
        <begin position="27"/>
        <end position="542"/>
    </location>
</feature>
<dbReference type="InterPro" id="IPR051601">
    <property type="entry name" value="Serine_prot/Carboxylest_S33"/>
</dbReference>
<keyword evidence="3 7" id="KW-0378">Hydrolase</keyword>
<accession>A0ABS3X7U5</accession>
<dbReference type="InterPro" id="IPR029058">
    <property type="entry name" value="AB_hydrolase_fold"/>
</dbReference>
<dbReference type="Gene3D" id="3.40.50.1820">
    <property type="entry name" value="alpha/beta hydrolase"/>
    <property type="match status" value="1"/>
</dbReference>
<evidence type="ECO:0000256" key="1">
    <source>
        <dbReference type="ARBA" id="ARBA00010088"/>
    </source>
</evidence>
<feature type="signal peptide" evidence="5">
    <location>
        <begin position="1"/>
        <end position="26"/>
    </location>
</feature>
<evidence type="ECO:0000313" key="8">
    <source>
        <dbReference type="Proteomes" id="UP001519064"/>
    </source>
</evidence>
<comment type="caution">
    <text evidence="7">The sequence shown here is derived from an EMBL/GenBank/DDBJ whole genome shotgun (WGS) entry which is preliminary data.</text>
</comment>
<gene>
    <name evidence="7" type="ORF">ITI46_07000</name>
</gene>
<feature type="region of interest" description="Disordered" evidence="4">
    <location>
        <begin position="506"/>
        <end position="542"/>
    </location>
</feature>
<organism evidence="7 8">
    <name type="scientific">Streptomyces oryzae</name>
    <dbReference type="NCBI Taxonomy" id="1434886"/>
    <lineage>
        <taxon>Bacteria</taxon>
        <taxon>Bacillati</taxon>
        <taxon>Actinomycetota</taxon>
        <taxon>Actinomycetes</taxon>
        <taxon>Kitasatosporales</taxon>
        <taxon>Streptomycetaceae</taxon>
        <taxon>Streptomyces</taxon>
    </lineage>
</organism>
<dbReference type="GO" id="GO:0016787">
    <property type="term" value="F:hydrolase activity"/>
    <property type="evidence" value="ECO:0007669"/>
    <property type="project" value="UniProtKB-KW"/>
</dbReference>
<keyword evidence="8" id="KW-1185">Reference proteome</keyword>
<dbReference type="InterPro" id="IPR013595">
    <property type="entry name" value="Pept_S33_TAP-like_C"/>
</dbReference>
<protein>
    <submittedName>
        <fullName evidence="7">Alpha/beta fold hydrolase</fullName>
    </submittedName>
</protein>
<dbReference type="Pfam" id="PF08386">
    <property type="entry name" value="Abhydrolase_4"/>
    <property type="match status" value="1"/>
</dbReference>
<evidence type="ECO:0000256" key="2">
    <source>
        <dbReference type="ARBA" id="ARBA00022729"/>
    </source>
</evidence>
<reference evidence="7 8" key="1">
    <citation type="submission" date="2020-11" db="EMBL/GenBank/DDBJ databases">
        <title>Streptomyces spirodelae sp. nov., isolated from duckweed.</title>
        <authorList>
            <person name="Saimee Y."/>
            <person name="Duangmal K."/>
        </authorList>
    </citation>
    <scope>NUCLEOTIDE SEQUENCE [LARGE SCALE GENOMIC DNA]</scope>
    <source>
        <strain evidence="7 8">S16-07</strain>
    </source>
</reference>
<keyword evidence="2 5" id="KW-0732">Signal</keyword>
<evidence type="ECO:0000256" key="3">
    <source>
        <dbReference type="ARBA" id="ARBA00022801"/>
    </source>
</evidence>
<evidence type="ECO:0000256" key="4">
    <source>
        <dbReference type="SAM" id="MobiDB-lite"/>
    </source>
</evidence>
<evidence type="ECO:0000256" key="5">
    <source>
        <dbReference type="SAM" id="SignalP"/>
    </source>
</evidence>